<dbReference type="EMBL" id="ALNK01000028">
    <property type="protein sequence ID" value="EJU21193.1"/>
    <property type="molecule type" value="Genomic_DNA"/>
</dbReference>
<comment type="caution">
    <text evidence="1">The sequence shown here is derived from an EMBL/GenBank/DDBJ whole genome shotgun (WGS) entry which is preliminary data.</text>
</comment>
<dbReference type="RefSeq" id="WP_009531433.1">
    <property type="nucleotide sequence ID" value="NZ_ALNK01000028.1"/>
</dbReference>
<dbReference type="InterPro" id="IPR021146">
    <property type="entry name" value="Phage_gp6-like_head-tail"/>
</dbReference>
<dbReference type="Proteomes" id="UP000005244">
    <property type="component" value="Unassembled WGS sequence"/>
</dbReference>
<dbReference type="AlphaFoldDB" id="J6HEM3"/>
<proteinExistence type="predicted"/>
<reference evidence="1 2" key="1">
    <citation type="submission" date="2012-07" db="EMBL/GenBank/DDBJ databases">
        <authorList>
            <person name="Durkin A.S."/>
            <person name="McCorrison J."/>
            <person name="Torralba M."/>
            <person name="Gillis M."/>
            <person name="Methe B."/>
            <person name="Sutton G."/>
            <person name="Nelson K.E."/>
        </authorList>
    </citation>
    <scope>NUCLEOTIDE SEQUENCE [LARGE SCALE GENOMIC DNA]</scope>
    <source>
        <strain evidence="1 2">OBRC8</strain>
    </source>
</reference>
<protein>
    <submittedName>
        <fullName evidence="1">Phage gp6-like head-tail connector protein</fullName>
    </submittedName>
</protein>
<evidence type="ECO:0000313" key="1">
    <source>
        <dbReference type="EMBL" id="EJU21193.1"/>
    </source>
</evidence>
<keyword evidence="2" id="KW-1185">Reference proteome</keyword>
<name>J6HEM3_9FIRM</name>
<gene>
    <name evidence="1" type="ORF">HMPREF1143_1979</name>
</gene>
<sequence length="126" mass="14523">MASTFINKDEILRKIKLLLSIKSDDYDEKLKYLIDLITDEVSIYTNISNSKLPSQIENIIVDICTKYLKVNNFGIEDIAVSDTKSIKRGDTAIEFNTSNILTTMKSVGYIEQELKLLNHFKRVKMR</sequence>
<evidence type="ECO:0000313" key="2">
    <source>
        <dbReference type="Proteomes" id="UP000005244"/>
    </source>
</evidence>
<organism evidence="1 2">
    <name type="scientific">Peptoanaerobacter stomatis</name>
    <dbReference type="NCBI Taxonomy" id="796937"/>
    <lineage>
        <taxon>Bacteria</taxon>
        <taxon>Bacillati</taxon>
        <taxon>Bacillota</taxon>
        <taxon>Clostridia</taxon>
        <taxon>Peptostreptococcales</taxon>
        <taxon>Filifactoraceae</taxon>
        <taxon>Peptoanaerobacter</taxon>
    </lineage>
</organism>
<dbReference type="Pfam" id="PF05135">
    <property type="entry name" value="Phage_connect_1"/>
    <property type="match status" value="1"/>
</dbReference>
<dbReference type="Gene3D" id="1.10.246.150">
    <property type="match status" value="1"/>
</dbReference>
<dbReference type="InterPro" id="IPR053746">
    <property type="entry name" value="Viral_HT_Connector_Assembly"/>
</dbReference>
<accession>J6HEM3</accession>